<feature type="compositionally biased region" description="Polar residues" evidence="1">
    <location>
        <begin position="90"/>
        <end position="114"/>
    </location>
</feature>
<evidence type="ECO:0000313" key="2">
    <source>
        <dbReference type="EMBL" id="KAF5350672.1"/>
    </source>
</evidence>
<dbReference type="EMBL" id="JAACJO010000014">
    <property type="protein sequence ID" value="KAF5350672.1"/>
    <property type="molecule type" value="Genomic_DNA"/>
</dbReference>
<feature type="compositionally biased region" description="Low complexity" evidence="1">
    <location>
        <begin position="401"/>
        <end position="440"/>
    </location>
</feature>
<organism evidence="2 3">
    <name type="scientific">Leucocoprinus leucothites</name>
    <dbReference type="NCBI Taxonomy" id="201217"/>
    <lineage>
        <taxon>Eukaryota</taxon>
        <taxon>Fungi</taxon>
        <taxon>Dikarya</taxon>
        <taxon>Basidiomycota</taxon>
        <taxon>Agaricomycotina</taxon>
        <taxon>Agaricomycetes</taxon>
        <taxon>Agaricomycetidae</taxon>
        <taxon>Agaricales</taxon>
        <taxon>Agaricineae</taxon>
        <taxon>Agaricaceae</taxon>
        <taxon>Leucocoprinus</taxon>
    </lineage>
</organism>
<feature type="compositionally biased region" description="Pro residues" evidence="1">
    <location>
        <begin position="390"/>
        <end position="400"/>
    </location>
</feature>
<feature type="compositionally biased region" description="Basic and acidic residues" evidence="1">
    <location>
        <begin position="121"/>
        <end position="134"/>
    </location>
</feature>
<name>A0A8H5CZ59_9AGAR</name>
<keyword evidence="3" id="KW-1185">Reference proteome</keyword>
<reference evidence="2 3" key="1">
    <citation type="journal article" date="2020" name="ISME J.">
        <title>Uncovering the hidden diversity of litter-decomposition mechanisms in mushroom-forming fungi.</title>
        <authorList>
            <person name="Floudas D."/>
            <person name="Bentzer J."/>
            <person name="Ahren D."/>
            <person name="Johansson T."/>
            <person name="Persson P."/>
            <person name="Tunlid A."/>
        </authorList>
    </citation>
    <scope>NUCLEOTIDE SEQUENCE [LARGE SCALE GENOMIC DNA]</scope>
    <source>
        <strain evidence="2 3">CBS 146.42</strain>
    </source>
</reference>
<sequence>MQGQGHLGSNEAALGVHFPVEGTYIMSRHVVHNSSFPSSKLDDFYSEATMIRRAFGSLQYDDPPAPQEPPQYHTPLSPPRQRKIFGHRPSTASGVMTSSMRNSAPIHSSPSRPQTPKVRTRSADETQRASEGLRRATSANFPVTKDKTELMSSNAFAPLDKCPPTKTGVGAKNIISVTVSALAAGQVDSKAHVSLFKKESPSAPPACGVQGKRAPIKANSTSYKTTTMPSLKGSPRIPGHPYANTTQAAAGTETYFAMRRDSVDTDGRSLISSFLDAYCRSEMGDGEAEFRWPDDASMLLSEDTTSLEYASDAASSRFRDRPDSDATAVSTNDIPKRPKPASLVLTSTGDWEGASKAFDLPTTPQTAPAAARNTRPLPPLPPIQRQIRPLPRPPVPPPYTSPVDPIPLLNISPRTSSSSTTSSPSSSGSTSITSVATSSPRSSTELDLDKLSDKPNISKRPLLAPILTITANSSCSPSPLSPDMPLPPSPMTAKRHQASKLSKMLGEEITPDLLDTRPTISRRPPPRSHPSNVTQCAMGKKVDVRFGVLPSARSAPAPAPTFRDAEILKASLRSRAGRPQAIYLHDDTSEETHQHGDSAGYVEEEGSMTEASFSETSANITASAIPVDLAVEEGLDDKSSLSSGDGGKADSEEDSILEELDDLEEAHIGWALQNVVTYQEASRVKRATRAWVLEKNGQRWEEQNYSNVLKALRQL</sequence>
<feature type="region of interest" description="Disordered" evidence="1">
    <location>
        <begin position="311"/>
        <end position="457"/>
    </location>
</feature>
<accession>A0A8H5CZ59</accession>
<dbReference type="Proteomes" id="UP000559027">
    <property type="component" value="Unassembled WGS sequence"/>
</dbReference>
<feature type="region of interest" description="Disordered" evidence="1">
    <location>
        <begin position="515"/>
        <end position="535"/>
    </location>
</feature>
<evidence type="ECO:0000313" key="3">
    <source>
        <dbReference type="Proteomes" id="UP000559027"/>
    </source>
</evidence>
<feature type="region of interest" description="Disordered" evidence="1">
    <location>
        <begin position="586"/>
        <end position="615"/>
    </location>
</feature>
<feature type="region of interest" description="Disordered" evidence="1">
    <location>
        <begin position="58"/>
        <end position="137"/>
    </location>
</feature>
<dbReference type="AlphaFoldDB" id="A0A8H5CZ59"/>
<comment type="caution">
    <text evidence="2">The sequence shown here is derived from an EMBL/GenBank/DDBJ whole genome shotgun (WGS) entry which is preliminary data.</text>
</comment>
<dbReference type="OrthoDB" id="2980827at2759"/>
<feature type="compositionally biased region" description="Low complexity" evidence="1">
    <location>
        <begin position="360"/>
        <end position="375"/>
    </location>
</feature>
<evidence type="ECO:0000256" key="1">
    <source>
        <dbReference type="SAM" id="MobiDB-lite"/>
    </source>
</evidence>
<proteinExistence type="predicted"/>
<feature type="compositionally biased region" description="Basic and acidic residues" evidence="1">
    <location>
        <begin position="586"/>
        <end position="596"/>
    </location>
</feature>
<protein>
    <submittedName>
        <fullName evidence="2">Uncharacterized protein</fullName>
    </submittedName>
</protein>
<gene>
    <name evidence="2" type="ORF">D9756_008732</name>
</gene>